<dbReference type="Pfam" id="PF00881">
    <property type="entry name" value="Nitroreductase"/>
    <property type="match status" value="1"/>
</dbReference>
<dbReference type="Proteomes" id="UP000053947">
    <property type="component" value="Unassembled WGS sequence"/>
</dbReference>
<accession>A0A0W0GJH2</accession>
<dbReference type="AlphaFoldDB" id="A0A0W0GJH2"/>
<dbReference type="SUPFAM" id="SSF55469">
    <property type="entry name" value="FMN-dependent nitroreductase-like"/>
    <property type="match status" value="1"/>
</dbReference>
<evidence type="ECO:0000313" key="2">
    <source>
        <dbReference type="EMBL" id="KTB48674.1"/>
    </source>
</evidence>
<proteinExistence type="predicted"/>
<dbReference type="GO" id="GO:0016491">
    <property type="term" value="F:oxidoreductase activity"/>
    <property type="evidence" value="ECO:0007669"/>
    <property type="project" value="InterPro"/>
</dbReference>
<reference evidence="2 3" key="1">
    <citation type="submission" date="2015-06" db="EMBL/GenBank/DDBJ databases">
        <title>Genome sequence of the organohalide-respiring Dehalogenimonas alkenigignens type strain (IP3-3T).</title>
        <authorList>
            <person name="Key T.A."/>
            <person name="Richmond D.P."/>
            <person name="Bowman K.S."/>
            <person name="Cho Y.-J."/>
            <person name="Chun J."/>
            <person name="da Costa M.S."/>
            <person name="Rainey F.A."/>
            <person name="Moe W.M."/>
        </authorList>
    </citation>
    <scope>NUCLEOTIDE SEQUENCE [LARGE SCALE GENOMIC DNA]</scope>
    <source>
        <strain evidence="2 3">IP3-3</strain>
    </source>
</reference>
<dbReference type="Gene3D" id="3.40.109.10">
    <property type="entry name" value="NADH Oxidase"/>
    <property type="match status" value="1"/>
</dbReference>
<dbReference type="InterPro" id="IPR020051">
    <property type="entry name" value="SagB-type_dehydrogenase"/>
</dbReference>
<evidence type="ECO:0000259" key="1">
    <source>
        <dbReference type="Pfam" id="PF00881"/>
    </source>
</evidence>
<dbReference type="EMBL" id="LFDV01000002">
    <property type="protein sequence ID" value="KTB48674.1"/>
    <property type="molecule type" value="Genomic_DNA"/>
</dbReference>
<dbReference type="PANTHER" id="PTHR43745">
    <property type="entry name" value="NITROREDUCTASE MJ1384-RELATED"/>
    <property type="match status" value="1"/>
</dbReference>
<gene>
    <name evidence="2" type="ORF">DEALK_15210</name>
</gene>
<dbReference type="PANTHER" id="PTHR43745:SF2">
    <property type="entry name" value="NITROREDUCTASE MJ1384-RELATED"/>
    <property type="match status" value="1"/>
</dbReference>
<comment type="caution">
    <text evidence="2">The sequence shown here is derived from an EMBL/GenBank/DDBJ whole genome shotgun (WGS) entry which is preliminary data.</text>
</comment>
<protein>
    <submittedName>
        <fullName evidence="2">SagB-type dehydrogenase domain</fullName>
    </submittedName>
</protein>
<dbReference type="CDD" id="cd02142">
    <property type="entry name" value="McbC_SagB-like_oxidoreductase"/>
    <property type="match status" value="1"/>
</dbReference>
<dbReference type="InterPro" id="IPR052544">
    <property type="entry name" value="Bacteriocin_Proc_Enz"/>
</dbReference>
<name>A0A0W0GJH2_9CHLR</name>
<dbReference type="NCBIfam" id="TIGR03605">
    <property type="entry name" value="antibiot_sagB"/>
    <property type="match status" value="1"/>
</dbReference>
<dbReference type="InterPro" id="IPR000415">
    <property type="entry name" value="Nitroreductase-like"/>
</dbReference>
<keyword evidence="3" id="KW-1185">Reference proteome</keyword>
<dbReference type="InterPro" id="IPR029479">
    <property type="entry name" value="Nitroreductase"/>
</dbReference>
<feature type="domain" description="Nitroreductase" evidence="1">
    <location>
        <begin position="60"/>
        <end position="237"/>
    </location>
</feature>
<organism evidence="2 3">
    <name type="scientific">Dehalogenimonas alkenigignens</name>
    <dbReference type="NCBI Taxonomy" id="1217799"/>
    <lineage>
        <taxon>Bacteria</taxon>
        <taxon>Bacillati</taxon>
        <taxon>Chloroflexota</taxon>
        <taxon>Dehalococcoidia</taxon>
        <taxon>Dehalococcoidales</taxon>
        <taxon>Dehalococcoidaceae</taxon>
        <taxon>Dehalogenimonas</taxon>
    </lineage>
</organism>
<sequence>MRLKENPGRFALSRWRTLLLLGYNLHMDANHIVSVHDDKSAVIGLPSPKTTGTLSVEEAIAKRRSARSFTSQPLALEELSQLLWSLQGITDCRSFRTAPSAGAVFPLKIVVAVGSVGSTVLPPGLYFYMPQEHALLPRRIGDCRSALTDAAIGQDSISTAPLSLVIAADYELTRSRYRIRTERYVHMEAGHAAQNLYLQAVAMGLGTVAIGAFDDAAVREAAALPGNFQPLYIMPVGCPSREP</sequence>
<evidence type="ECO:0000313" key="3">
    <source>
        <dbReference type="Proteomes" id="UP000053947"/>
    </source>
</evidence>
<dbReference type="STRING" id="1217799.DEALK_15210"/>